<reference evidence="2 3" key="1">
    <citation type="submission" date="2022-12" db="EMBL/GenBank/DDBJ databases">
        <title>Two new species, Stenotrophomonas aracearum and Stenotrophomonas oahuensis, isolated from Anthurium (Araceae family) in Hawaii.</title>
        <authorList>
            <person name="Chunag S.C."/>
            <person name="Dobhal S."/>
            <person name="Alvarez A."/>
            <person name="Arif M."/>
        </authorList>
    </citation>
    <scope>NUCLEOTIDE SEQUENCE [LARGE SCALE GENOMIC DNA]</scope>
    <source>
        <strain evidence="2 3">A5586</strain>
    </source>
</reference>
<gene>
    <name evidence="2" type="ORF">PDM29_12560</name>
</gene>
<protein>
    <recommendedName>
        <fullName evidence="4">Transmembrane protein</fullName>
    </recommendedName>
</protein>
<accession>A0ABY9YJY8</accession>
<evidence type="ECO:0000256" key="1">
    <source>
        <dbReference type="SAM" id="MobiDB-lite"/>
    </source>
</evidence>
<organism evidence="2 3">
    <name type="scientific">Stenotrophomonas oahuensis</name>
    <dbReference type="NCBI Taxonomy" id="3003271"/>
    <lineage>
        <taxon>Bacteria</taxon>
        <taxon>Pseudomonadati</taxon>
        <taxon>Pseudomonadota</taxon>
        <taxon>Gammaproteobacteria</taxon>
        <taxon>Lysobacterales</taxon>
        <taxon>Lysobacteraceae</taxon>
        <taxon>Stenotrophomonas</taxon>
    </lineage>
</organism>
<evidence type="ECO:0000313" key="3">
    <source>
        <dbReference type="Proteomes" id="UP001302072"/>
    </source>
</evidence>
<proteinExistence type="predicted"/>
<evidence type="ECO:0000313" key="2">
    <source>
        <dbReference type="EMBL" id="WNH51199.1"/>
    </source>
</evidence>
<dbReference type="EMBL" id="CP115541">
    <property type="protein sequence ID" value="WNH51199.1"/>
    <property type="molecule type" value="Genomic_DNA"/>
</dbReference>
<evidence type="ECO:0008006" key="4">
    <source>
        <dbReference type="Google" id="ProtNLM"/>
    </source>
</evidence>
<dbReference type="Proteomes" id="UP001302072">
    <property type="component" value="Chromosome"/>
</dbReference>
<dbReference type="RefSeq" id="WP_311190453.1">
    <property type="nucleotide sequence ID" value="NZ_CP115541.1"/>
</dbReference>
<keyword evidence="3" id="KW-1185">Reference proteome</keyword>
<sequence length="132" mass="13116">MASARDTALPARLIALVSSAVVALCLLVAFSGGSGTSLAGAMGHLSALTQAPAPAQNGTPTPVAIESGAQGGQRGEAEPDTGRDGSTTLASLPLVWAQAGSRGMLQTSRGNSLTFATRLPRSHLSQAPPRAA</sequence>
<feature type="region of interest" description="Disordered" evidence="1">
    <location>
        <begin position="51"/>
        <end position="89"/>
    </location>
</feature>
<name>A0ABY9YJY8_9GAMM</name>